<accession>A0A9P8UFT3</accession>
<dbReference type="EMBL" id="JAGPXC010000007">
    <property type="protein sequence ID" value="KAH6649185.1"/>
    <property type="molecule type" value="Genomic_DNA"/>
</dbReference>
<proteinExistence type="predicted"/>
<organism evidence="1 2">
    <name type="scientific">Truncatella angustata</name>
    <dbReference type="NCBI Taxonomy" id="152316"/>
    <lineage>
        <taxon>Eukaryota</taxon>
        <taxon>Fungi</taxon>
        <taxon>Dikarya</taxon>
        <taxon>Ascomycota</taxon>
        <taxon>Pezizomycotina</taxon>
        <taxon>Sordariomycetes</taxon>
        <taxon>Xylariomycetidae</taxon>
        <taxon>Amphisphaeriales</taxon>
        <taxon>Sporocadaceae</taxon>
        <taxon>Truncatella</taxon>
    </lineage>
</organism>
<dbReference type="RefSeq" id="XP_045955692.1">
    <property type="nucleotide sequence ID" value="XM_046107940.1"/>
</dbReference>
<dbReference type="Proteomes" id="UP000758603">
    <property type="component" value="Unassembled WGS sequence"/>
</dbReference>
<dbReference type="OrthoDB" id="5327951at2759"/>
<gene>
    <name evidence="1" type="ORF">BKA67DRAFT_662099</name>
</gene>
<keyword evidence="2" id="KW-1185">Reference proteome</keyword>
<sequence>MLGVHEAIDPSTYSEVYPANPNSRIKEIADLMTEWYQPFIDMIYIKAEHVVFPSHQYLKLDITKPAAYGLAKDVVDLNQMLPYYITEPEWNFGSDHGEFLKLLAGDGGTTDWGDESGPYIRPWHAPLSQLGNHGSVMVLDTRNYRMWRIGQLDSLGSTQDPALQGQPFMGSGLKNMNDLEGYPSRAAPEFIQDMISRFRGLEWIPGGLPIMSNAGEIIQQQIHLVDATYKLQTKLYADKWEEEKLQGQILITECNLQPMQAWDENQAKLRVNLDFRTTDLAGLRTRTGSYDGPDERAEREVCKAKQAAIGLSKEAWKALAKVNEKWENGDWKDRWSILGSGTTIIDVRTLVCEDSSWPELQKSIVYALEKNEERSWKGKRLWRNDDGRVAMVLEY</sequence>
<evidence type="ECO:0000313" key="1">
    <source>
        <dbReference type="EMBL" id="KAH6649185.1"/>
    </source>
</evidence>
<reference evidence="1" key="1">
    <citation type="journal article" date="2021" name="Nat. Commun.">
        <title>Genetic determinants of endophytism in the Arabidopsis root mycobiome.</title>
        <authorList>
            <person name="Mesny F."/>
            <person name="Miyauchi S."/>
            <person name="Thiergart T."/>
            <person name="Pickel B."/>
            <person name="Atanasova L."/>
            <person name="Karlsson M."/>
            <person name="Huettel B."/>
            <person name="Barry K.W."/>
            <person name="Haridas S."/>
            <person name="Chen C."/>
            <person name="Bauer D."/>
            <person name="Andreopoulos W."/>
            <person name="Pangilinan J."/>
            <person name="LaButti K."/>
            <person name="Riley R."/>
            <person name="Lipzen A."/>
            <person name="Clum A."/>
            <person name="Drula E."/>
            <person name="Henrissat B."/>
            <person name="Kohler A."/>
            <person name="Grigoriev I.V."/>
            <person name="Martin F.M."/>
            <person name="Hacquard S."/>
        </authorList>
    </citation>
    <scope>NUCLEOTIDE SEQUENCE</scope>
    <source>
        <strain evidence="1">MPI-SDFR-AT-0073</strain>
    </source>
</reference>
<dbReference type="AlphaFoldDB" id="A0A9P8UFT3"/>
<evidence type="ECO:0000313" key="2">
    <source>
        <dbReference type="Proteomes" id="UP000758603"/>
    </source>
</evidence>
<comment type="caution">
    <text evidence="1">The sequence shown here is derived from an EMBL/GenBank/DDBJ whole genome shotgun (WGS) entry which is preliminary data.</text>
</comment>
<protein>
    <submittedName>
        <fullName evidence="1">Uncharacterized protein</fullName>
    </submittedName>
</protein>
<name>A0A9P8UFT3_9PEZI</name>
<dbReference type="GeneID" id="70136831"/>